<comment type="similarity">
    <text evidence="3">Belongs to the RxLR effector family.</text>
</comment>
<dbReference type="Pfam" id="PF22748">
    <property type="entry name" value="PexRD54_WY"/>
    <property type="match status" value="4"/>
</dbReference>
<dbReference type="GO" id="GO:0005576">
    <property type="term" value="C:extracellular region"/>
    <property type="evidence" value="ECO:0007669"/>
    <property type="project" value="UniProtKB-SubCell"/>
</dbReference>
<proteinExistence type="inferred from homology"/>
<feature type="domain" description="RxLR effector PexRD54 WY" evidence="8">
    <location>
        <begin position="340"/>
        <end position="381"/>
    </location>
</feature>
<evidence type="ECO:0000313" key="10">
    <source>
        <dbReference type="Proteomes" id="UP000602510"/>
    </source>
</evidence>
<protein>
    <recommendedName>
        <fullName evidence="8">RxLR effector PexRD54 WY domain-containing protein</fullName>
    </recommendedName>
</protein>
<dbReference type="GO" id="GO:0043657">
    <property type="term" value="C:host cell"/>
    <property type="evidence" value="ECO:0007669"/>
    <property type="project" value="UniProtKB-SubCell"/>
</dbReference>
<dbReference type="EMBL" id="WSZM01000377">
    <property type="protein sequence ID" value="KAF4034248.1"/>
    <property type="molecule type" value="Genomic_DNA"/>
</dbReference>
<accession>A0A833W8X5</accession>
<feature type="domain" description="RxLR effector PexRD54 WY" evidence="8">
    <location>
        <begin position="74"/>
        <end position="111"/>
    </location>
</feature>
<evidence type="ECO:0000256" key="4">
    <source>
        <dbReference type="ARBA" id="ARBA00022525"/>
    </source>
</evidence>
<evidence type="ECO:0000256" key="7">
    <source>
        <dbReference type="SAM" id="SignalP"/>
    </source>
</evidence>
<organism evidence="9 10">
    <name type="scientific">Phytophthora infestans</name>
    <name type="common">Potato late blight agent</name>
    <name type="synonym">Botrytis infestans</name>
    <dbReference type="NCBI Taxonomy" id="4787"/>
    <lineage>
        <taxon>Eukaryota</taxon>
        <taxon>Sar</taxon>
        <taxon>Stramenopiles</taxon>
        <taxon>Oomycota</taxon>
        <taxon>Peronosporomycetes</taxon>
        <taxon>Peronosporales</taxon>
        <taxon>Peronosporaceae</taxon>
        <taxon>Phytophthora</taxon>
    </lineage>
</organism>
<comment type="caution">
    <text evidence="9">The sequence shown here is derived from an EMBL/GenBank/DDBJ whole genome shotgun (WGS) entry which is preliminary data.</text>
</comment>
<evidence type="ECO:0000256" key="3">
    <source>
        <dbReference type="ARBA" id="ARBA00010400"/>
    </source>
</evidence>
<feature type="domain" description="RxLR effector PexRD54 WY" evidence="8">
    <location>
        <begin position="161"/>
        <end position="200"/>
    </location>
</feature>
<dbReference type="InterPro" id="IPR054463">
    <property type="entry name" value="PexRD54_WY"/>
</dbReference>
<feature type="signal peptide" evidence="7">
    <location>
        <begin position="1"/>
        <end position="21"/>
    </location>
</feature>
<sequence>MHLRNALVWVVTTLLIGSVASDHPTVFQHFNGKVNALSSRSLRLHEERGIPVSTIANIKGMLTSKRVSDKTLDSWRKAGKTADKVFVWLSLGRGKGELFDNPNFAKWVKYVDDLSASHPERKSSISTLTSYYDDEPLSKMIIAAQKNPDTRALATDLQTRQLQYWLDTKKTPTHVFKLLELGKAGDNLLENPLVMTWLKYAADSKKNVPGTAEDSIRVLTRHYGDEALSKILLEAKVTPSTASVASKLQGEQIQHWLDIRRSPRFVFKFLTLDKAGDKLLEIPHFATWVSYADDFNLEIRPIARISVMASSYGDEKLTTILLDAMKTSGTSNLASKLHQEQFEHWLSNQESPEEVFKFLSLVKTGDDLFDNPQFKTWVKYVDDLNKANPDKKTTLMSVLATQYDSERLVKVLESAKNVPSSAKLVKRLELEQKVLLKEAPDDVFKRLGLYTIENGMLSSPQLKTFINYVKEFNAANPKYQTTLVATMAANYGDVKLVNMLNEAMKVTDTAKVAKKLQSELFQRWMQKGWTPDHVFDRVFHLDQVGDSLFTNPLVITWGKYLSAFNRENHGKETTIWQTLAATGYHPDDMNRMVKTLPADLFTMLRLANQRNDLLKSSQFAN</sequence>
<feature type="domain" description="RxLR effector PexRD54 WY" evidence="8">
    <location>
        <begin position="251"/>
        <end position="291"/>
    </location>
</feature>
<reference evidence="9" key="1">
    <citation type="submission" date="2020-04" db="EMBL/GenBank/DDBJ databases">
        <title>Hybrid Assembly of Korean Phytophthora infestans isolates.</title>
        <authorList>
            <person name="Prokchorchik M."/>
            <person name="Lee Y."/>
            <person name="Seo J."/>
            <person name="Cho J.-H."/>
            <person name="Park Y.-E."/>
            <person name="Jang D.-C."/>
            <person name="Im J.-S."/>
            <person name="Choi J.-G."/>
            <person name="Park H.-J."/>
            <person name="Lee G.-B."/>
            <person name="Lee Y.-G."/>
            <person name="Hong S.-Y."/>
            <person name="Cho K."/>
            <person name="Sohn K.H."/>
        </authorList>
    </citation>
    <scope>NUCLEOTIDE SEQUENCE</scope>
    <source>
        <strain evidence="9">KR_1_A1</strain>
    </source>
</reference>
<evidence type="ECO:0000259" key="8">
    <source>
        <dbReference type="Pfam" id="PF22748"/>
    </source>
</evidence>
<evidence type="ECO:0000256" key="2">
    <source>
        <dbReference type="ARBA" id="ARBA00004613"/>
    </source>
</evidence>
<evidence type="ECO:0000313" key="9">
    <source>
        <dbReference type="EMBL" id="KAF4034248.1"/>
    </source>
</evidence>
<dbReference type="Proteomes" id="UP000602510">
    <property type="component" value="Unassembled WGS sequence"/>
</dbReference>
<comment type="subcellular location">
    <subcellularLocation>
        <location evidence="1">Host cell</location>
    </subcellularLocation>
    <subcellularLocation>
        <location evidence="2">Secreted</location>
    </subcellularLocation>
</comment>
<dbReference type="AlphaFoldDB" id="A0A833W8X5"/>
<feature type="chain" id="PRO_5032509784" description="RxLR effector PexRD54 WY domain-containing protein" evidence="7">
    <location>
        <begin position="22"/>
        <end position="621"/>
    </location>
</feature>
<gene>
    <name evidence="9" type="ORF">GN244_ATG13784</name>
</gene>
<name>A0A833W8X5_PHYIN</name>
<evidence type="ECO:0000256" key="1">
    <source>
        <dbReference type="ARBA" id="ARBA00004340"/>
    </source>
</evidence>
<keyword evidence="6" id="KW-0843">Virulence</keyword>
<keyword evidence="5 7" id="KW-0732">Signal</keyword>
<keyword evidence="4" id="KW-0964">Secreted</keyword>
<evidence type="ECO:0000256" key="6">
    <source>
        <dbReference type="ARBA" id="ARBA00023026"/>
    </source>
</evidence>
<evidence type="ECO:0000256" key="5">
    <source>
        <dbReference type="ARBA" id="ARBA00022729"/>
    </source>
</evidence>
<keyword evidence="10" id="KW-1185">Reference proteome</keyword>